<keyword evidence="1" id="KW-0472">Membrane</keyword>
<keyword evidence="1" id="KW-0812">Transmembrane</keyword>
<dbReference type="AlphaFoldDB" id="A0A1I8G3H0"/>
<feature type="transmembrane region" description="Helical" evidence="1">
    <location>
        <begin position="194"/>
        <end position="218"/>
    </location>
</feature>
<keyword evidence="1" id="KW-1133">Transmembrane helix</keyword>
<evidence type="ECO:0000313" key="3">
    <source>
        <dbReference type="WBParaSite" id="maker-uti_cns_0000218-snap-gene-2.23-mRNA-1"/>
    </source>
</evidence>
<accession>A0A1I8G3H0</accession>
<proteinExistence type="predicted"/>
<dbReference type="WBParaSite" id="maker-uti_cns_0000218-snap-gene-2.23-mRNA-1">
    <property type="protein sequence ID" value="maker-uti_cns_0000218-snap-gene-2.23-mRNA-1"/>
    <property type="gene ID" value="maker-uti_cns_0000218-snap-gene-2.23"/>
</dbReference>
<sequence>MTAGLETTIKEKLENNLNADVEYSVDEILTAADYDSMAYTSSAYVVAVEGRLQKFEEHTVGFIETAVKVTKNYTGPKIEYLIGAGLMKVNSGETPLDTIDFTVFGAEVSAFAGPTCLGYGAKLVLAGGRMSAFDVNLGLGVSSAIGIVDDSLTIKVLGTGFQLGRKVGFSVFDSSFGNRDYRIRNRSGSWIRDGLSWVSAALLLLAVIVSTTMAATLVDDESSDARDGKAAMTSSELGMGERRIRRYLSDESQQKYRLQVLRLCLKYEIMCEEVEGGPPIGYVYDN</sequence>
<reference evidence="3 4" key="1">
    <citation type="submission" date="2016-11" db="UniProtKB">
        <authorList>
            <consortium name="WormBaseParasite"/>
        </authorList>
    </citation>
    <scope>IDENTIFICATION</scope>
</reference>
<evidence type="ECO:0000313" key="4">
    <source>
        <dbReference type="WBParaSite" id="maker-uti_cns_0000782-snap-gene-0.3-mRNA-1"/>
    </source>
</evidence>
<keyword evidence="2" id="KW-1185">Reference proteome</keyword>
<evidence type="ECO:0000256" key="1">
    <source>
        <dbReference type="SAM" id="Phobius"/>
    </source>
</evidence>
<evidence type="ECO:0000313" key="2">
    <source>
        <dbReference type="Proteomes" id="UP000095280"/>
    </source>
</evidence>
<dbReference type="WBParaSite" id="maker-uti_cns_0000782-snap-gene-0.3-mRNA-1">
    <property type="protein sequence ID" value="maker-uti_cns_0000782-snap-gene-0.3-mRNA-1"/>
    <property type="gene ID" value="maker-uti_cns_0000782-snap-gene-0.3"/>
</dbReference>
<name>A0A1I8G3H0_9PLAT</name>
<protein>
    <submittedName>
        <fullName evidence="3 4">Ysc84 domain-containing protein</fullName>
    </submittedName>
</protein>
<dbReference type="Proteomes" id="UP000095280">
    <property type="component" value="Unplaced"/>
</dbReference>
<organism evidence="2 4">
    <name type="scientific">Macrostomum lignano</name>
    <dbReference type="NCBI Taxonomy" id="282301"/>
    <lineage>
        <taxon>Eukaryota</taxon>
        <taxon>Metazoa</taxon>
        <taxon>Spiralia</taxon>
        <taxon>Lophotrochozoa</taxon>
        <taxon>Platyhelminthes</taxon>
        <taxon>Rhabditophora</taxon>
        <taxon>Macrostomorpha</taxon>
        <taxon>Macrostomida</taxon>
        <taxon>Macrostomidae</taxon>
        <taxon>Macrostomum</taxon>
    </lineage>
</organism>